<dbReference type="PANTHER" id="PTHR31834:SF9">
    <property type="entry name" value="INITIATION-SPECIFIC ALPHA-1,6-MANNOSYLTRANSFERASE"/>
    <property type="match status" value="1"/>
</dbReference>
<dbReference type="InterPro" id="IPR029044">
    <property type="entry name" value="Nucleotide-diphossugar_trans"/>
</dbReference>
<dbReference type="RefSeq" id="XP_019015845.1">
    <property type="nucleotide sequence ID" value="XM_019161887.1"/>
</dbReference>
<dbReference type="GO" id="GO:0000009">
    <property type="term" value="F:alpha-1,6-mannosyltransferase activity"/>
    <property type="evidence" value="ECO:0007669"/>
    <property type="project" value="InterPro"/>
</dbReference>
<proteinExistence type="inferred from homology"/>
<dbReference type="Pfam" id="PF04488">
    <property type="entry name" value="Gly_transf_sug"/>
    <property type="match status" value="1"/>
</dbReference>
<dbReference type="Gene3D" id="3.90.550.20">
    <property type="match status" value="1"/>
</dbReference>
<dbReference type="GeneID" id="30178574"/>
<reference evidence="2 3" key="1">
    <citation type="journal article" date="2016" name="Proc. Natl. Acad. Sci. U.S.A.">
        <title>Comparative genomics of biotechnologically important yeasts.</title>
        <authorList>
            <person name="Riley R."/>
            <person name="Haridas S."/>
            <person name="Wolfe K.H."/>
            <person name="Lopes M.R."/>
            <person name="Hittinger C.T."/>
            <person name="Goeker M."/>
            <person name="Salamov A.A."/>
            <person name="Wisecaver J.H."/>
            <person name="Long T.M."/>
            <person name="Calvey C.H."/>
            <person name="Aerts A.L."/>
            <person name="Barry K.W."/>
            <person name="Choi C."/>
            <person name="Clum A."/>
            <person name="Coughlan A.Y."/>
            <person name="Deshpande S."/>
            <person name="Douglass A.P."/>
            <person name="Hanson S.J."/>
            <person name="Klenk H.-P."/>
            <person name="LaButti K.M."/>
            <person name="Lapidus A."/>
            <person name="Lindquist E.A."/>
            <person name="Lipzen A.M."/>
            <person name="Meier-Kolthoff J.P."/>
            <person name="Ohm R.A."/>
            <person name="Otillar R.P."/>
            <person name="Pangilinan J.L."/>
            <person name="Peng Y."/>
            <person name="Rokas A."/>
            <person name="Rosa C.A."/>
            <person name="Scheuner C."/>
            <person name="Sibirny A.A."/>
            <person name="Slot J.C."/>
            <person name="Stielow J.B."/>
            <person name="Sun H."/>
            <person name="Kurtzman C.P."/>
            <person name="Blackwell M."/>
            <person name="Grigoriev I.V."/>
            <person name="Jeffries T.W."/>
        </authorList>
    </citation>
    <scope>NUCLEOTIDE SEQUENCE [LARGE SCALE GENOMIC DNA]</scope>
    <source>
        <strain evidence="2 3">NRRL Y-2026</strain>
    </source>
</reference>
<dbReference type="AlphaFoldDB" id="A0A1E3NF27"/>
<dbReference type="GO" id="GO:0000136">
    <property type="term" value="C:mannan polymerase complex"/>
    <property type="evidence" value="ECO:0007669"/>
    <property type="project" value="TreeGrafter"/>
</dbReference>
<accession>A0A1E3NF27</accession>
<dbReference type="InterPro" id="IPR039367">
    <property type="entry name" value="Och1-like"/>
</dbReference>
<dbReference type="EMBL" id="KV454006">
    <property type="protein sequence ID" value="ODQ44732.1"/>
    <property type="molecule type" value="Genomic_DNA"/>
</dbReference>
<dbReference type="STRING" id="763406.A0A1E3NF27"/>
<dbReference type="Proteomes" id="UP000094455">
    <property type="component" value="Unassembled WGS sequence"/>
</dbReference>
<evidence type="ECO:0000313" key="3">
    <source>
        <dbReference type="Proteomes" id="UP000094455"/>
    </source>
</evidence>
<evidence type="ECO:0000256" key="1">
    <source>
        <dbReference type="ARBA" id="ARBA00009003"/>
    </source>
</evidence>
<sequence length="419" mass="48300">MGNLRYVLLTTLVVFTVLNILSVNLFNASKYDAKIEKAFIEAKELRSKGTSKDGQPLEEVKNRPIKDHNGNVMTKLKSKDIYSLSTTLDRLLYNFPYNNEEEVEQNIYQMWKTGGLDPEAEGSIPKECITLVQRWKDANPDHEHNLLSIADAEDAVADLLRPTVPEVVDALRMLPHPRLKFEFLKYLLLYLHGGVYADIDTINVKPVKHWYKLSMLSTKVWLGIDSDMNDPTWAEHYVRRLSFNNNIMRSKAHHPLFARLIARITFIIFTQKSLIESIDWIAEYNNVDASGAPLVQFTGTSILTDTAFEYMNNVENYAFFTNLKNKNYGKENAVLTKQTFGPEVDESQRFSYKKFTLLSSPVQVCDIGILPKISFTGHDSAEVDYFDDENEKRGYEKFYYGRSKDLTEWSPRKLRLDSN</sequence>
<name>A0A1E3NF27_9ASCO</name>
<dbReference type="SUPFAM" id="SSF53448">
    <property type="entry name" value="Nucleotide-diphospho-sugar transferases"/>
    <property type="match status" value="1"/>
</dbReference>
<organism evidence="2 3">
    <name type="scientific">Pichia membranifaciens NRRL Y-2026</name>
    <dbReference type="NCBI Taxonomy" id="763406"/>
    <lineage>
        <taxon>Eukaryota</taxon>
        <taxon>Fungi</taxon>
        <taxon>Dikarya</taxon>
        <taxon>Ascomycota</taxon>
        <taxon>Saccharomycotina</taxon>
        <taxon>Pichiomycetes</taxon>
        <taxon>Pichiales</taxon>
        <taxon>Pichiaceae</taxon>
        <taxon>Pichia</taxon>
    </lineage>
</organism>
<keyword evidence="3" id="KW-1185">Reference proteome</keyword>
<dbReference type="InterPro" id="IPR007577">
    <property type="entry name" value="GlycoTrfase_DXD_sugar-bd_CS"/>
</dbReference>
<protein>
    <recommendedName>
        <fullName evidence="4">Glycosyltransferase family 32 protein</fullName>
    </recommendedName>
</protein>
<evidence type="ECO:0000313" key="2">
    <source>
        <dbReference type="EMBL" id="ODQ44732.1"/>
    </source>
</evidence>
<dbReference type="OrthoDB" id="409543at2759"/>
<evidence type="ECO:0008006" key="4">
    <source>
        <dbReference type="Google" id="ProtNLM"/>
    </source>
</evidence>
<gene>
    <name evidence="2" type="ORF">PICMEDRAFT_18127</name>
</gene>
<comment type="similarity">
    <text evidence="1">Belongs to the glycosyltransferase 32 family.</text>
</comment>
<dbReference type="GO" id="GO:0006487">
    <property type="term" value="P:protein N-linked glycosylation"/>
    <property type="evidence" value="ECO:0007669"/>
    <property type="project" value="TreeGrafter"/>
</dbReference>
<dbReference type="PANTHER" id="PTHR31834">
    <property type="entry name" value="INITIATION-SPECIFIC ALPHA-1,6-MANNOSYLTRANSFERASE"/>
    <property type="match status" value="1"/>
</dbReference>